<evidence type="ECO:0000256" key="2">
    <source>
        <dbReference type="ARBA" id="ARBA00010790"/>
    </source>
</evidence>
<organism evidence="9 10">
    <name type="scientific">Chelativorans petroleitrophicus</name>
    <dbReference type="NCBI Taxonomy" id="2975484"/>
    <lineage>
        <taxon>Bacteria</taxon>
        <taxon>Pseudomonadati</taxon>
        <taxon>Pseudomonadota</taxon>
        <taxon>Alphaproteobacteria</taxon>
        <taxon>Hyphomicrobiales</taxon>
        <taxon>Phyllobacteriaceae</taxon>
        <taxon>Chelativorans</taxon>
    </lineage>
</organism>
<dbReference type="PROSITE" id="PS51257">
    <property type="entry name" value="PROKAR_LIPOPROTEIN"/>
    <property type="match status" value="1"/>
</dbReference>
<dbReference type="AlphaFoldDB" id="A0A9X2X6L3"/>
<gene>
    <name evidence="9" type="ORF">NYR54_08080</name>
</gene>
<dbReference type="PANTHER" id="PTHR11552:SF147">
    <property type="entry name" value="CHOLINE DEHYDROGENASE, MITOCHONDRIAL"/>
    <property type="match status" value="1"/>
</dbReference>
<accession>A0A9X2X6L3</accession>
<dbReference type="Pfam" id="PF05199">
    <property type="entry name" value="GMC_oxred_C"/>
    <property type="match status" value="1"/>
</dbReference>
<protein>
    <submittedName>
        <fullName evidence="9">GMC family oxidoreductase N-terminal domain-containing protein</fullName>
    </submittedName>
</protein>
<dbReference type="Gene3D" id="3.50.50.60">
    <property type="entry name" value="FAD/NAD(P)-binding domain"/>
    <property type="match status" value="2"/>
</dbReference>
<dbReference type="InterPro" id="IPR036188">
    <property type="entry name" value="FAD/NAD-bd_sf"/>
</dbReference>
<name>A0A9X2X6L3_9HYPH</name>
<proteinExistence type="inferred from homology"/>
<feature type="domain" description="Glucose-methanol-choline oxidoreductase N-terminal" evidence="7">
    <location>
        <begin position="90"/>
        <end position="113"/>
    </location>
</feature>
<dbReference type="InterPro" id="IPR007867">
    <property type="entry name" value="GMC_OxRtase_C"/>
</dbReference>
<dbReference type="GO" id="GO:0016614">
    <property type="term" value="F:oxidoreductase activity, acting on CH-OH group of donors"/>
    <property type="evidence" value="ECO:0007669"/>
    <property type="project" value="InterPro"/>
</dbReference>
<dbReference type="PROSITE" id="PS00624">
    <property type="entry name" value="GMC_OXRED_2"/>
    <property type="match status" value="1"/>
</dbReference>
<comment type="similarity">
    <text evidence="2 6">Belongs to the GMC oxidoreductase family.</text>
</comment>
<dbReference type="EMBL" id="JAODNV010000008">
    <property type="protein sequence ID" value="MCT8990252.1"/>
    <property type="molecule type" value="Genomic_DNA"/>
</dbReference>
<evidence type="ECO:0000256" key="3">
    <source>
        <dbReference type="ARBA" id="ARBA00022630"/>
    </source>
</evidence>
<dbReference type="PROSITE" id="PS00623">
    <property type="entry name" value="GMC_OXRED_1"/>
    <property type="match status" value="1"/>
</dbReference>
<evidence type="ECO:0000259" key="7">
    <source>
        <dbReference type="PROSITE" id="PS00623"/>
    </source>
</evidence>
<feature type="binding site" evidence="5">
    <location>
        <position position="231"/>
    </location>
    <ligand>
        <name>FAD</name>
        <dbReference type="ChEBI" id="CHEBI:57692"/>
    </ligand>
</feature>
<evidence type="ECO:0000256" key="6">
    <source>
        <dbReference type="RuleBase" id="RU003968"/>
    </source>
</evidence>
<dbReference type="InterPro" id="IPR012132">
    <property type="entry name" value="GMC_OxRdtase"/>
</dbReference>
<comment type="cofactor">
    <cofactor evidence="1 5">
        <name>FAD</name>
        <dbReference type="ChEBI" id="CHEBI:57692"/>
    </cofactor>
</comment>
<reference evidence="9" key="1">
    <citation type="submission" date="2022-08" db="EMBL/GenBank/DDBJ databases">
        <title>Chelativorans sichuanense sp. nov., a paraffin oil-degrading bacterium isolated from a mixture of oil-based drill cuttings and paddy soil.</title>
        <authorList>
            <person name="Yu J."/>
            <person name="Liu H."/>
            <person name="Chen Q."/>
        </authorList>
    </citation>
    <scope>NUCLEOTIDE SEQUENCE</scope>
    <source>
        <strain evidence="9">SCAU 2101</strain>
    </source>
</reference>
<evidence type="ECO:0000313" key="10">
    <source>
        <dbReference type="Proteomes" id="UP001149009"/>
    </source>
</evidence>
<dbReference type="Proteomes" id="UP001149009">
    <property type="component" value="Unassembled WGS sequence"/>
</dbReference>
<dbReference type="Pfam" id="PF00732">
    <property type="entry name" value="GMC_oxred_N"/>
    <property type="match status" value="1"/>
</dbReference>
<dbReference type="PIRSF" id="PIRSF000137">
    <property type="entry name" value="Alcohol_oxidase"/>
    <property type="match status" value="1"/>
</dbReference>
<evidence type="ECO:0000256" key="4">
    <source>
        <dbReference type="ARBA" id="ARBA00022827"/>
    </source>
</evidence>
<keyword evidence="3 6" id="KW-0285">Flavoprotein</keyword>
<dbReference type="Gene3D" id="3.30.410.40">
    <property type="match status" value="1"/>
</dbReference>
<dbReference type="PANTHER" id="PTHR11552">
    <property type="entry name" value="GLUCOSE-METHANOL-CHOLINE GMC OXIDOREDUCTASE"/>
    <property type="match status" value="1"/>
</dbReference>
<dbReference type="GO" id="GO:0050660">
    <property type="term" value="F:flavin adenine dinucleotide binding"/>
    <property type="evidence" value="ECO:0007669"/>
    <property type="project" value="InterPro"/>
</dbReference>
<evidence type="ECO:0000259" key="8">
    <source>
        <dbReference type="PROSITE" id="PS00624"/>
    </source>
</evidence>
<keyword evidence="10" id="KW-1185">Reference proteome</keyword>
<comment type="caution">
    <text evidence="9">The sequence shown here is derived from an EMBL/GenBank/DDBJ whole genome shotgun (WGS) entry which is preliminary data.</text>
</comment>
<feature type="binding site" evidence="5">
    <location>
        <begin position="502"/>
        <end position="503"/>
    </location>
    <ligand>
        <name>FAD</name>
        <dbReference type="ChEBI" id="CHEBI:57692"/>
    </ligand>
</feature>
<dbReference type="RefSeq" id="WP_261515110.1">
    <property type="nucleotide sequence ID" value="NZ_JAODNV010000008.1"/>
</dbReference>
<evidence type="ECO:0000256" key="5">
    <source>
        <dbReference type="PIRSR" id="PIRSR000137-2"/>
    </source>
</evidence>
<dbReference type="SUPFAM" id="SSF51905">
    <property type="entry name" value="FAD/NAD(P)-binding domain"/>
    <property type="match status" value="1"/>
</dbReference>
<evidence type="ECO:0000313" key="9">
    <source>
        <dbReference type="EMBL" id="MCT8990252.1"/>
    </source>
</evidence>
<sequence>MTRYDYVIIGGGSSGCVLAARLTEDPDCSVLLIEAGKDISRENAPEEVLSGYPAKAYFNKDFTWPGLQAFLGGTLGNRAETRRTAKYEQARLLGGGSSINGLIANRGAPTDYDRWAEYGGPEWRWEAVLPYFRKLERDLDCDGEYHGKDGPITIRRFPREDWSGFVSAVAGLLQARGYPYIEDQNGEWRDGVMPVTSSIDENEQRVSCALAYLTPSVRQRPNLTILTETMVRRIVFEGRQAVGVEIESGAGPRRIDADEVLLCAGTVHSPAMLIRSGIGRAADLRELGIEVVADRAGVGQNLQEHPAISVSCYLRPAARLKNLNRHHTQVHVRFSSGVEGCAPGDMCLALIARSAWHALGQRIGSLYFWVNNSHSKGHVSLRSTDVRVEPVVDFNMLSDERDRVRLRQAFLFLAEIAHAPELDSVRTKVFPANFSDRVRKVSSPGLWNGIQMRVFSGLLDAAPFLRSWLVDTLVTQGITMQALLSDTAELDRFLDRSVAGVWHPVGTCRMGTEDDRLAVTDGHGRVHGVGRLRVCDASVMPTIPSANTNIPTIMLAEKMADFIKAERKALATA</sequence>
<evidence type="ECO:0000256" key="1">
    <source>
        <dbReference type="ARBA" id="ARBA00001974"/>
    </source>
</evidence>
<keyword evidence="4 5" id="KW-0274">FAD</keyword>
<feature type="domain" description="Glucose-methanol-choline oxidoreductase N-terminal" evidence="8">
    <location>
        <begin position="265"/>
        <end position="279"/>
    </location>
</feature>
<dbReference type="SUPFAM" id="SSF54373">
    <property type="entry name" value="FAD-linked reductases, C-terminal domain"/>
    <property type="match status" value="1"/>
</dbReference>
<dbReference type="InterPro" id="IPR000172">
    <property type="entry name" value="GMC_OxRdtase_N"/>
</dbReference>